<dbReference type="Gene3D" id="1.10.287.130">
    <property type="match status" value="1"/>
</dbReference>
<comment type="catalytic activity">
    <reaction evidence="1">
        <text>ATP + protein L-histidine = ADP + protein N-phospho-L-histidine.</text>
        <dbReference type="EC" id="2.7.13.3"/>
    </reaction>
</comment>
<dbReference type="Gene3D" id="3.30.450.20">
    <property type="entry name" value="PAS domain"/>
    <property type="match status" value="1"/>
</dbReference>
<evidence type="ECO:0000256" key="5">
    <source>
        <dbReference type="ARBA" id="ARBA00022741"/>
    </source>
</evidence>
<evidence type="ECO:0000313" key="11">
    <source>
        <dbReference type="EMBL" id="NNV20459.1"/>
    </source>
</evidence>
<dbReference type="InterPro" id="IPR003661">
    <property type="entry name" value="HisK_dim/P_dom"/>
</dbReference>
<protein>
    <recommendedName>
        <fullName evidence="2">histidine kinase</fullName>
        <ecNumber evidence="2">2.7.13.3</ecNumber>
    </recommendedName>
</protein>
<dbReference type="PANTHER" id="PTHR43065">
    <property type="entry name" value="SENSOR HISTIDINE KINASE"/>
    <property type="match status" value="1"/>
</dbReference>
<dbReference type="CDD" id="cd00082">
    <property type="entry name" value="HisKA"/>
    <property type="match status" value="1"/>
</dbReference>
<keyword evidence="4" id="KW-0808">Transferase</keyword>
<proteinExistence type="predicted"/>
<reference evidence="11 14" key="2">
    <citation type="submission" date="2018-11" db="EMBL/GenBank/DDBJ databases">
        <title>Genome sequencing and analysis.</title>
        <authorList>
            <person name="Huang Y.-T."/>
        </authorList>
    </citation>
    <scope>NUCLEOTIDE SEQUENCE [LARGE SCALE GENOMIC DNA]</scope>
    <source>
        <strain evidence="11 14">SHIN</strain>
    </source>
</reference>
<evidence type="ECO:0000256" key="8">
    <source>
        <dbReference type="ARBA" id="ARBA00023012"/>
    </source>
</evidence>
<dbReference type="Proteomes" id="UP000526233">
    <property type="component" value="Unassembled WGS sequence"/>
</dbReference>
<dbReference type="EMBL" id="PKQI01000001">
    <property type="protein sequence ID" value="NNV20459.1"/>
    <property type="molecule type" value="Genomic_DNA"/>
</dbReference>
<sequence length="522" mass="57629">MSKYAEGVHKRGSELAVGFVALALALAVFYVDTFTDIEGAIAVLYAIVLLLAAEVTGRTGIILSGIGCFILTIISYYATHGPEPDFQTTIRLAVAVAAVVVTAVLILRNKMGQQELLASHAALKDSEARYRSIFDRTRVALCERDYSRLRQHLIQLKAQGITDIEDYARTHPDFVHKCIGMTDTVAANEAAYELLGVDLGQAHRLGSLFVPRDDQFVHVLQALLDEQRYFENKVEFHTQSGEERLALLSISFPSDPAAFNRVVLSMVDITQRELAQKALVEAQAELTKASRAATVGALSASLAHELNQPLGAIMLNAQTVLRWLDRDPPDLTAVRRSAERIIRDSDRASEIIQNTRNMLSQAKRRVESIDLTMLVRETIALMEHELQRSSTQVRMAQNWRSPVIEGVRIELQQVIINLVTNAIQAMEASRTRSRSIVITIGRTDNDHAVISIRDSGPGIDQDTLKRLFMPFHTTKASGMGMGLSICRSTVEASGGTLTGTNHETGGAEFEMRLPINWEVQDA</sequence>
<dbReference type="PRINTS" id="PR00344">
    <property type="entry name" value="BCTRLSENSOR"/>
</dbReference>
<dbReference type="SUPFAM" id="SSF55874">
    <property type="entry name" value="ATPase domain of HSP90 chaperone/DNA topoisomerase II/histidine kinase"/>
    <property type="match status" value="1"/>
</dbReference>
<dbReference type="SUPFAM" id="SSF55785">
    <property type="entry name" value="PYP-like sensor domain (PAS domain)"/>
    <property type="match status" value="1"/>
</dbReference>
<evidence type="ECO:0000256" key="4">
    <source>
        <dbReference type="ARBA" id="ARBA00022679"/>
    </source>
</evidence>
<keyword evidence="9" id="KW-0812">Transmembrane</keyword>
<keyword evidence="5" id="KW-0547">Nucleotide-binding</keyword>
<evidence type="ECO:0000313" key="12">
    <source>
        <dbReference type="EMBL" id="OYR23286.1"/>
    </source>
</evidence>
<evidence type="ECO:0000313" key="13">
    <source>
        <dbReference type="Proteomes" id="UP000216188"/>
    </source>
</evidence>
<dbReference type="RefSeq" id="WP_007877528.1">
    <property type="nucleotide sequence ID" value="NZ_JAJNRW010000001.1"/>
</dbReference>
<dbReference type="InterPro" id="IPR003594">
    <property type="entry name" value="HATPase_dom"/>
</dbReference>
<reference evidence="12 13" key="1">
    <citation type="submission" date="2017-07" db="EMBL/GenBank/DDBJ databases">
        <title>Phylogenetic study on the rhizospheric bacterium Ochrobactrum sp. A44.</title>
        <authorList>
            <person name="Krzyzanowska D.M."/>
            <person name="Ossowicki A."/>
            <person name="Rajewska M."/>
            <person name="Maciag T."/>
            <person name="Kaczynski Z."/>
            <person name="Czerwicka M."/>
            <person name="Jafra S."/>
        </authorList>
    </citation>
    <scope>NUCLEOTIDE SEQUENCE [LARGE SCALE GENOMIC DNA]</scope>
    <source>
        <strain evidence="12 13">CCUG 30717</strain>
    </source>
</reference>
<feature type="transmembrane region" description="Helical" evidence="9">
    <location>
        <begin position="60"/>
        <end position="78"/>
    </location>
</feature>
<dbReference type="InterPro" id="IPR035965">
    <property type="entry name" value="PAS-like_dom_sf"/>
</dbReference>
<comment type="caution">
    <text evidence="12">The sequence shown here is derived from an EMBL/GenBank/DDBJ whole genome shotgun (WGS) entry which is preliminary data.</text>
</comment>
<dbReference type="STRING" id="419475.A8A54_10880"/>
<evidence type="ECO:0000256" key="7">
    <source>
        <dbReference type="ARBA" id="ARBA00022840"/>
    </source>
</evidence>
<dbReference type="PROSITE" id="PS50109">
    <property type="entry name" value="HIS_KIN"/>
    <property type="match status" value="1"/>
</dbReference>
<dbReference type="Gene3D" id="3.30.565.10">
    <property type="entry name" value="Histidine kinase-like ATPase, C-terminal domain"/>
    <property type="match status" value="1"/>
</dbReference>
<dbReference type="AlphaFoldDB" id="A0A256G8L0"/>
<dbReference type="InterPro" id="IPR036890">
    <property type="entry name" value="HATPase_C_sf"/>
</dbReference>
<keyword evidence="6 11" id="KW-0418">Kinase</keyword>
<evidence type="ECO:0000256" key="9">
    <source>
        <dbReference type="SAM" id="Phobius"/>
    </source>
</evidence>
<keyword evidence="9" id="KW-1133">Transmembrane helix</keyword>
<keyword evidence="13" id="KW-1185">Reference proteome</keyword>
<evidence type="ECO:0000259" key="10">
    <source>
        <dbReference type="PROSITE" id="PS50109"/>
    </source>
</evidence>
<dbReference type="InterPro" id="IPR036097">
    <property type="entry name" value="HisK_dim/P_sf"/>
</dbReference>
<dbReference type="InterPro" id="IPR004358">
    <property type="entry name" value="Sig_transdc_His_kin-like_C"/>
</dbReference>
<gene>
    <name evidence="12" type="ORF">CEV34_4032</name>
    <name evidence="11" type="ORF">EHE22_08475</name>
</gene>
<organism evidence="12 13">
    <name type="scientific">Brucella pseudogrignonensis</name>
    <dbReference type="NCBI Taxonomy" id="419475"/>
    <lineage>
        <taxon>Bacteria</taxon>
        <taxon>Pseudomonadati</taxon>
        <taxon>Pseudomonadota</taxon>
        <taxon>Alphaproteobacteria</taxon>
        <taxon>Hyphomicrobiales</taxon>
        <taxon>Brucellaceae</taxon>
        <taxon>Brucella/Ochrobactrum group</taxon>
        <taxon>Brucella</taxon>
    </lineage>
</organism>
<feature type="transmembrane region" description="Helical" evidence="9">
    <location>
        <begin position="12"/>
        <end position="31"/>
    </location>
</feature>
<evidence type="ECO:0000256" key="2">
    <source>
        <dbReference type="ARBA" id="ARBA00012438"/>
    </source>
</evidence>
<evidence type="ECO:0000256" key="3">
    <source>
        <dbReference type="ARBA" id="ARBA00022553"/>
    </source>
</evidence>
<keyword evidence="3" id="KW-0597">Phosphoprotein</keyword>
<feature type="domain" description="Histidine kinase" evidence="10">
    <location>
        <begin position="301"/>
        <end position="517"/>
    </location>
</feature>
<dbReference type="EMBL" id="NNRM01000041">
    <property type="protein sequence ID" value="OYR23286.1"/>
    <property type="molecule type" value="Genomic_DNA"/>
</dbReference>
<dbReference type="PANTHER" id="PTHR43065:SF10">
    <property type="entry name" value="PEROXIDE STRESS-ACTIVATED HISTIDINE KINASE MAK3"/>
    <property type="match status" value="1"/>
</dbReference>
<dbReference type="InterPro" id="IPR005467">
    <property type="entry name" value="His_kinase_dom"/>
</dbReference>
<keyword evidence="8" id="KW-0902">Two-component regulatory system</keyword>
<dbReference type="Pfam" id="PF02518">
    <property type="entry name" value="HATPase_c"/>
    <property type="match status" value="1"/>
</dbReference>
<dbReference type="Proteomes" id="UP000216188">
    <property type="component" value="Unassembled WGS sequence"/>
</dbReference>
<evidence type="ECO:0000313" key="14">
    <source>
        <dbReference type="Proteomes" id="UP000526233"/>
    </source>
</evidence>
<feature type="transmembrane region" description="Helical" evidence="9">
    <location>
        <begin position="90"/>
        <end position="107"/>
    </location>
</feature>
<evidence type="ECO:0000256" key="1">
    <source>
        <dbReference type="ARBA" id="ARBA00000085"/>
    </source>
</evidence>
<dbReference type="EC" id="2.7.13.3" evidence="2"/>
<dbReference type="SMART" id="SM00387">
    <property type="entry name" value="HATPase_c"/>
    <property type="match status" value="1"/>
</dbReference>
<dbReference type="GO" id="GO:0005524">
    <property type="term" value="F:ATP binding"/>
    <property type="evidence" value="ECO:0007669"/>
    <property type="project" value="UniProtKB-KW"/>
</dbReference>
<evidence type="ECO:0000256" key="6">
    <source>
        <dbReference type="ARBA" id="ARBA00022777"/>
    </source>
</evidence>
<dbReference type="SUPFAM" id="SSF47384">
    <property type="entry name" value="Homodimeric domain of signal transducing histidine kinase"/>
    <property type="match status" value="1"/>
</dbReference>
<dbReference type="Pfam" id="PF00512">
    <property type="entry name" value="HisKA"/>
    <property type="match status" value="1"/>
</dbReference>
<dbReference type="SMART" id="SM00388">
    <property type="entry name" value="HisKA"/>
    <property type="match status" value="1"/>
</dbReference>
<keyword evidence="7" id="KW-0067">ATP-binding</keyword>
<name>A0A256G8L0_9HYPH</name>
<accession>A0A256G8L0</accession>
<dbReference type="GO" id="GO:0000155">
    <property type="term" value="F:phosphorelay sensor kinase activity"/>
    <property type="evidence" value="ECO:0007669"/>
    <property type="project" value="InterPro"/>
</dbReference>
<keyword evidence="9" id="KW-0472">Membrane</keyword>